<reference evidence="1 2" key="1">
    <citation type="submission" date="2023-05" db="EMBL/GenBank/DDBJ databases">
        <title>YMD87, complete Genome.</title>
        <authorList>
            <person name="Zhang J."/>
            <person name="Xu X."/>
        </authorList>
    </citation>
    <scope>NUCLEOTIDE SEQUENCE [LARGE SCALE GENOMIC DNA]</scope>
    <source>
        <strain evidence="1 2">YMD87</strain>
    </source>
</reference>
<evidence type="ECO:0008006" key="3">
    <source>
        <dbReference type="Google" id="ProtNLM"/>
    </source>
</evidence>
<dbReference type="RefSeq" id="WP_282302153.1">
    <property type="nucleotide sequence ID" value="NZ_CP124616.1"/>
</dbReference>
<dbReference type="SUPFAM" id="SSF56300">
    <property type="entry name" value="Metallo-dependent phosphatases"/>
    <property type="match status" value="1"/>
</dbReference>
<organism evidence="1 2">
    <name type="scientific">Tropicibacter oceani</name>
    <dbReference type="NCBI Taxonomy" id="3058420"/>
    <lineage>
        <taxon>Bacteria</taxon>
        <taxon>Pseudomonadati</taxon>
        <taxon>Pseudomonadota</taxon>
        <taxon>Alphaproteobacteria</taxon>
        <taxon>Rhodobacterales</taxon>
        <taxon>Roseobacteraceae</taxon>
        <taxon>Tropicibacter</taxon>
    </lineage>
</organism>
<keyword evidence="2" id="KW-1185">Reference proteome</keyword>
<dbReference type="Proteomes" id="UP001241605">
    <property type="component" value="Chromosome"/>
</dbReference>
<proteinExistence type="predicted"/>
<gene>
    <name evidence="1" type="ORF">QF118_08280</name>
</gene>
<dbReference type="InterPro" id="IPR029052">
    <property type="entry name" value="Metallo-depent_PP-like"/>
</dbReference>
<dbReference type="Gene3D" id="3.60.21.10">
    <property type="match status" value="1"/>
</dbReference>
<evidence type="ECO:0000313" key="1">
    <source>
        <dbReference type="EMBL" id="WGW05529.1"/>
    </source>
</evidence>
<evidence type="ECO:0000313" key="2">
    <source>
        <dbReference type="Proteomes" id="UP001241605"/>
    </source>
</evidence>
<name>A0ABY8QLU1_9RHOB</name>
<sequence>METTDLHAHLVAYDYYHDRPSDTVGLSRTATLIRQARAEVDNSLLLDNGDLLQGSPLGDVLFDTPLQRAASRDRGDECPGV</sequence>
<protein>
    <recommendedName>
        <fullName evidence="3">Amidohydrolase-related domain-containing protein</fullName>
    </recommendedName>
</protein>
<accession>A0ABY8QLU1</accession>
<dbReference type="EMBL" id="CP124616">
    <property type="protein sequence ID" value="WGW05529.1"/>
    <property type="molecule type" value="Genomic_DNA"/>
</dbReference>